<dbReference type="InterPro" id="IPR003439">
    <property type="entry name" value="ABC_transporter-like_ATP-bd"/>
</dbReference>
<protein>
    <recommendedName>
        <fullName evidence="5">ABC transporter domain-containing protein</fullName>
    </recommendedName>
</protein>
<feature type="domain" description="ABC transporter" evidence="5">
    <location>
        <begin position="47"/>
        <end position="269"/>
    </location>
</feature>
<dbReference type="InterPro" id="IPR003593">
    <property type="entry name" value="AAA+_ATPase"/>
</dbReference>
<proteinExistence type="predicted"/>
<dbReference type="SUPFAM" id="SSF50331">
    <property type="entry name" value="MOP-like"/>
    <property type="match status" value="1"/>
</dbReference>
<reference evidence="7" key="1">
    <citation type="submission" date="2017-11" db="EMBL/GenBank/DDBJ databases">
        <title>Complete Genome Sequence of Kyrpidia sp. Strain EA-1, a thermophilic, hydrogen-oxidizing Bacterium, isolated from the Azores.</title>
        <authorList>
            <person name="Reiner J.E."/>
            <person name="Lapp C.J."/>
            <person name="Bunk B."/>
            <person name="Gescher J."/>
        </authorList>
    </citation>
    <scope>NUCLEOTIDE SEQUENCE [LARGE SCALE GENOMIC DNA]</scope>
    <source>
        <strain evidence="7">EA-1</strain>
    </source>
</reference>
<dbReference type="SMART" id="SM00382">
    <property type="entry name" value="AAA"/>
    <property type="match status" value="1"/>
</dbReference>
<dbReference type="InterPro" id="IPR008995">
    <property type="entry name" value="Mo/tungstate-bd_C_term_dom"/>
</dbReference>
<dbReference type="InterPro" id="IPR027417">
    <property type="entry name" value="P-loop_NTPase"/>
</dbReference>
<dbReference type="PANTHER" id="PTHR42781:SF4">
    <property type="entry name" value="SPERMIDINE_PUTRESCINE IMPORT ATP-BINDING PROTEIN POTA"/>
    <property type="match status" value="1"/>
</dbReference>
<dbReference type="GO" id="GO:0016887">
    <property type="term" value="F:ATP hydrolysis activity"/>
    <property type="evidence" value="ECO:0007669"/>
    <property type="project" value="InterPro"/>
</dbReference>
<evidence type="ECO:0000313" key="6">
    <source>
        <dbReference type="EMBL" id="ATY85352.1"/>
    </source>
</evidence>
<dbReference type="InterPro" id="IPR050093">
    <property type="entry name" value="ABC_SmlMolc_Importer"/>
</dbReference>
<organism evidence="6 7">
    <name type="scientific">Kyrpidia spormannii</name>
    <dbReference type="NCBI Taxonomy" id="2055160"/>
    <lineage>
        <taxon>Bacteria</taxon>
        <taxon>Bacillati</taxon>
        <taxon>Bacillota</taxon>
        <taxon>Bacilli</taxon>
        <taxon>Bacillales</taxon>
        <taxon>Alicyclobacillaceae</taxon>
        <taxon>Kyrpidia</taxon>
    </lineage>
</organism>
<keyword evidence="3" id="KW-0067">ATP-binding</keyword>
<dbReference type="Gene3D" id="3.40.50.300">
    <property type="entry name" value="P-loop containing nucleotide triphosphate hydrolases"/>
    <property type="match status" value="1"/>
</dbReference>
<dbReference type="GO" id="GO:0005524">
    <property type="term" value="F:ATP binding"/>
    <property type="evidence" value="ECO:0007669"/>
    <property type="project" value="UniProtKB-KW"/>
</dbReference>
<keyword evidence="7" id="KW-1185">Reference proteome</keyword>
<dbReference type="Pfam" id="PF00005">
    <property type="entry name" value="ABC_tran"/>
    <property type="match status" value="1"/>
</dbReference>
<keyword evidence="2" id="KW-0547">Nucleotide-binding</keyword>
<feature type="region of interest" description="Disordered" evidence="4">
    <location>
        <begin position="1"/>
        <end position="27"/>
    </location>
</feature>
<evidence type="ECO:0000313" key="7">
    <source>
        <dbReference type="Proteomes" id="UP000231932"/>
    </source>
</evidence>
<dbReference type="PROSITE" id="PS50893">
    <property type="entry name" value="ABC_TRANSPORTER_2"/>
    <property type="match status" value="1"/>
</dbReference>
<evidence type="ECO:0000256" key="2">
    <source>
        <dbReference type="ARBA" id="ARBA00022741"/>
    </source>
</evidence>
<gene>
    <name evidence="6" type="ORF">CVV65_10820</name>
</gene>
<sequence length="402" mass="44648">MVFTRNDGKSGGAGSNRGHVQPPQLGVGCRHTAVGRATAGEVSRLSLEIEGLTVEGDPGFSLRIPGWFVGEGDIATLVGPQGAGKTLLLETIAGFVRPVSGDIRVGGRSVVGLPVEHRNIAVLFARDGLFPHMTVFRNLSFVVPRPRLARRWLSLADLEALADLYPRQLNSFDRRRVELIRALASRPRVILIDEPTADIPEESKEQWRSFAGSWLRETRVTAVVAVSNVEEAFHWSNRLALLWKGRLVQEGTTEDVWNRPATPEVAAILGGGRVFRGQVVQRSHSWMLVRLYPGQGAVDLMIWSNWLYREWEDVWVYIPSYAWKVWPRGEGEAAAASPNRFPGSVGSIQLHLEGVLVEVNTHRLTVRALIPHRDWARAAFAQGEPVWLSIDPSDPQLIRAKQ</sequence>
<evidence type="ECO:0000256" key="1">
    <source>
        <dbReference type="ARBA" id="ARBA00022448"/>
    </source>
</evidence>
<dbReference type="EMBL" id="CP024955">
    <property type="protein sequence ID" value="ATY85352.1"/>
    <property type="molecule type" value="Genomic_DNA"/>
</dbReference>
<dbReference type="AlphaFoldDB" id="A0A2K8NA85"/>
<evidence type="ECO:0000259" key="5">
    <source>
        <dbReference type="PROSITE" id="PS50893"/>
    </source>
</evidence>
<dbReference type="PANTHER" id="PTHR42781">
    <property type="entry name" value="SPERMIDINE/PUTRESCINE IMPORT ATP-BINDING PROTEIN POTA"/>
    <property type="match status" value="1"/>
</dbReference>
<evidence type="ECO:0000256" key="4">
    <source>
        <dbReference type="SAM" id="MobiDB-lite"/>
    </source>
</evidence>
<dbReference type="Proteomes" id="UP000231932">
    <property type="component" value="Chromosome"/>
</dbReference>
<dbReference type="PROSITE" id="PS51257">
    <property type="entry name" value="PROKAR_LIPOPROTEIN"/>
    <property type="match status" value="1"/>
</dbReference>
<evidence type="ECO:0000256" key="3">
    <source>
        <dbReference type="ARBA" id="ARBA00022840"/>
    </source>
</evidence>
<accession>A0A2K8NA85</accession>
<keyword evidence="1" id="KW-0813">Transport</keyword>
<name>A0A2K8NA85_9BACL</name>
<dbReference type="KEGG" id="kyr:CVV65_10820"/>
<dbReference type="SUPFAM" id="SSF52540">
    <property type="entry name" value="P-loop containing nucleoside triphosphate hydrolases"/>
    <property type="match status" value="1"/>
</dbReference>